<dbReference type="PIRSF" id="PIRSF003073">
    <property type="entry name" value="DNAC_TnpB_IstB"/>
    <property type="match status" value="1"/>
</dbReference>
<evidence type="ECO:0000259" key="4">
    <source>
        <dbReference type="SMART" id="SM00382"/>
    </source>
</evidence>
<name>A0A9D1DT73_9FIRM</name>
<dbReference type="Gene3D" id="3.40.50.300">
    <property type="entry name" value="P-loop containing nucleotide triphosphate hydrolases"/>
    <property type="match status" value="1"/>
</dbReference>
<dbReference type="CDD" id="cd00009">
    <property type="entry name" value="AAA"/>
    <property type="match status" value="1"/>
</dbReference>
<dbReference type="GO" id="GO:0005524">
    <property type="term" value="F:ATP binding"/>
    <property type="evidence" value="ECO:0007669"/>
    <property type="project" value="UniProtKB-KW"/>
</dbReference>
<dbReference type="GO" id="GO:0006260">
    <property type="term" value="P:DNA replication"/>
    <property type="evidence" value="ECO:0007669"/>
    <property type="project" value="TreeGrafter"/>
</dbReference>
<keyword evidence="3 5" id="KW-0067">ATP-binding</keyword>
<dbReference type="Proteomes" id="UP000824232">
    <property type="component" value="Unassembled WGS sequence"/>
</dbReference>
<evidence type="ECO:0000256" key="2">
    <source>
        <dbReference type="ARBA" id="ARBA00022741"/>
    </source>
</evidence>
<comment type="caution">
    <text evidence="5">The sequence shown here is derived from an EMBL/GenBank/DDBJ whole genome shotgun (WGS) entry which is preliminary data.</text>
</comment>
<protein>
    <submittedName>
        <fullName evidence="5">ATP-binding protein</fullName>
    </submittedName>
</protein>
<accession>A0A9D1DT73</accession>
<evidence type="ECO:0000313" key="6">
    <source>
        <dbReference type="Proteomes" id="UP000824232"/>
    </source>
</evidence>
<gene>
    <name evidence="5" type="ORF">IAB38_00390</name>
</gene>
<keyword evidence="2" id="KW-0547">Nucleotide-binding</keyword>
<dbReference type="AlphaFoldDB" id="A0A9D1DT73"/>
<dbReference type="NCBIfam" id="NF038214">
    <property type="entry name" value="IS21_help_AAA"/>
    <property type="match status" value="1"/>
</dbReference>
<proteinExistence type="inferred from homology"/>
<dbReference type="InterPro" id="IPR002611">
    <property type="entry name" value="IstB_ATP-bd"/>
</dbReference>
<sequence length="252" mass="29176">MNNYNKLLNNLETLKLLRMRDSIDDYIDLVNNKKKDITEALYELTNLEIEMLKEKRIQHSIQFAGFPYQKTFDDFDFSFQPNLNKEQILDFKNLRFIENKENILFVGSPGVGKTHLATAIGLENAKNNHSTYFINCNDLIEALKKAHSHNRLDDKLKTLSKYKLLIIDEVGYLPIDTEAANMLFQLINKRYEKNSTIITTNKPFSRWGELFGDNMIANAILDRLLHHSHVISITGKSYRTKDILVDSTDSGD</sequence>
<reference evidence="5" key="2">
    <citation type="journal article" date="2021" name="PeerJ">
        <title>Extensive microbial diversity within the chicken gut microbiome revealed by metagenomics and culture.</title>
        <authorList>
            <person name="Gilroy R."/>
            <person name="Ravi A."/>
            <person name="Getino M."/>
            <person name="Pursley I."/>
            <person name="Horton D.L."/>
            <person name="Alikhan N.F."/>
            <person name="Baker D."/>
            <person name="Gharbi K."/>
            <person name="Hall N."/>
            <person name="Watson M."/>
            <person name="Adriaenssens E.M."/>
            <person name="Foster-Nyarko E."/>
            <person name="Jarju S."/>
            <person name="Secka A."/>
            <person name="Antonio M."/>
            <person name="Oren A."/>
            <person name="Chaudhuri R.R."/>
            <person name="La Ragione R."/>
            <person name="Hildebrand F."/>
            <person name="Pallen M.J."/>
        </authorList>
    </citation>
    <scope>NUCLEOTIDE SEQUENCE</scope>
    <source>
        <strain evidence="5">CHK184-20233</strain>
    </source>
</reference>
<reference evidence="5" key="1">
    <citation type="submission" date="2020-10" db="EMBL/GenBank/DDBJ databases">
        <authorList>
            <person name="Gilroy R."/>
        </authorList>
    </citation>
    <scope>NUCLEOTIDE SEQUENCE</scope>
    <source>
        <strain evidence="5">CHK184-20233</strain>
    </source>
</reference>
<evidence type="ECO:0000256" key="3">
    <source>
        <dbReference type="ARBA" id="ARBA00022840"/>
    </source>
</evidence>
<comment type="similarity">
    <text evidence="1">Belongs to the IS21/IS1162 putative ATP-binding protein family.</text>
</comment>
<dbReference type="SUPFAM" id="SSF52540">
    <property type="entry name" value="P-loop containing nucleoside triphosphate hydrolases"/>
    <property type="match status" value="1"/>
</dbReference>
<dbReference type="PANTHER" id="PTHR30050:SF4">
    <property type="entry name" value="ATP-BINDING PROTEIN RV3427C IN INSERTION SEQUENCE-RELATED"/>
    <property type="match status" value="1"/>
</dbReference>
<dbReference type="EMBL" id="DVHC01000005">
    <property type="protein sequence ID" value="HIR58487.1"/>
    <property type="molecule type" value="Genomic_DNA"/>
</dbReference>
<evidence type="ECO:0000313" key="5">
    <source>
        <dbReference type="EMBL" id="HIR58487.1"/>
    </source>
</evidence>
<dbReference type="Pfam" id="PF01695">
    <property type="entry name" value="IstB_IS21"/>
    <property type="match status" value="1"/>
</dbReference>
<organism evidence="5 6">
    <name type="scientific">Candidatus Onthousia excrementipullorum</name>
    <dbReference type="NCBI Taxonomy" id="2840884"/>
    <lineage>
        <taxon>Bacteria</taxon>
        <taxon>Bacillati</taxon>
        <taxon>Bacillota</taxon>
        <taxon>Bacilli</taxon>
        <taxon>Candidatus Onthousia</taxon>
    </lineage>
</organism>
<dbReference type="InterPro" id="IPR027417">
    <property type="entry name" value="P-loop_NTPase"/>
</dbReference>
<dbReference type="InterPro" id="IPR028350">
    <property type="entry name" value="DNAC/IstB-like"/>
</dbReference>
<dbReference type="InterPro" id="IPR003593">
    <property type="entry name" value="AAA+_ATPase"/>
</dbReference>
<evidence type="ECO:0000256" key="1">
    <source>
        <dbReference type="ARBA" id="ARBA00008059"/>
    </source>
</evidence>
<feature type="domain" description="AAA+ ATPase" evidence="4">
    <location>
        <begin position="99"/>
        <end position="232"/>
    </location>
</feature>
<dbReference type="PANTHER" id="PTHR30050">
    <property type="entry name" value="CHROMOSOMAL REPLICATION INITIATOR PROTEIN DNAA"/>
    <property type="match status" value="1"/>
</dbReference>
<dbReference type="SMART" id="SM00382">
    <property type="entry name" value="AAA"/>
    <property type="match status" value="1"/>
</dbReference>
<dbReference type="InterPro" id="IPR047661">
    <property type="entry name" value="IstB"/>
</dbReference>